<sequence length="195" mass="21196">MEVETISNVHLDIEDVSVSAEAVVEEIDEDESITLTLGRTRMSPLKEDKPEEPDSPSTSPVKVKREFGNISPISELLDEDDIEILEQEEGNDDEEDAEAAGKVTPEPGIYPLRNSLPKRISDGRSSPILAFSPSLVKSPSSTKPTVRMSTSSPSSSGGKRPRNISRMLDNISDHSSSEDDVNVNAVGVMMAKFKV</sequence>
<evidence type="ECO:0000256" key="1">
    <source>
        <dbReference type="SAM" id="MobiDB-lite"/>
    </source>
</evidence>
<evidence type="ECO:0000313" key="3">
    <source>
        <dbReference type="Proteomes" id="UP001642540"/>
    </source>
</evidence>
<keyword evidence="3" id="KW-1185">Reference proteome</keyword>
<dbReference type="EMBL" id="CAXLJM020000118">
    <property type="protein sequence ID" value="CAL8137495.1"/>
    <property type="molecule type" value="Genomic_DNA"/>
</dbReference>
<protein>
    <submittedName>
        <fullName evidence="2">Uncharacterized protein</fullName>
    </submittedName>
</protein>
<proteinExistence type="predicted"/>
<reference evidence="2 3" key="1">
    <citation type="submission" date="2024-08" db="EMBL/GenBank/DDBJ databases">
        <authorList>
            <person name="Cucini C."/>
            <person name="Frati F."/>
        </authorList>
    </citation>
    <scope>NUCLEOTIDE SEQUENCE [LARGE SCALE GENOMIC DNA]</scope>
</reference>
<feature type="compositionally biased region" description="Acidic residues" evidence="1">
    <location>
        <begin position="76"/>
        <end position="98"/>
    </location>
</feature>
<evidence type="ECO:0000313" key="2">
    <source>
        <dbReference type="EMBL" id="CAL8137495.1"/>
    </source>
</evidence>
<gene>
    <name evidence="2" type="ORF">ODALV1_LOCUS26941</name>
</gene>
<name>A0ABP1RWY6_9HEXA</name>
<organism evidence="2 3">
    <name type="scientific">Orchesella dallaii</name>
    <dbReference type="NCBI Taxonomy" id="48710"/>
    <lineage>
        <taxon>Eukaryota</taxon>
        <taxon>Metazoa</taxon>
        <taxon>Ecdysozoa</taxon>
        <taxon>Arthropoda</taxon>
        <taxon>Hexapoda</taxon>
        <taxon>Collembola</taxon>
        <taxon>Entomobryomorpha</taxon>
        <taxon>Entomobryoidea</taxon>
        <taxon>Orchesellidae</taxon>
        <taxon>Orchesellinae</taxon>
        <taxon>Orchesella</taxon>
    </lineage>
</organism>
<accession>A0ABP1RWY6</accession>
<feature type="region of interest" description="Disordered" evidence="1">
    <location>
        <begin position="30"/>
        <end position="179"/>
    </location>
</feature>
<feature type="compositionally biased region" description="Polar residues" evidence="1">
    <location>
        <begin position="135"/>
        <end position="148"/>
    </location>
</feature>
<dbReference type="Proteomes" id="UP001642540">
    <property type="component" value="Unassembled WGS sequence"/>
</dbReference>
<comment type="caution">
    <text evidence="2">The sequence shown here is derived from an EMBL/GenBank/DDBJ whole genome shotgun (WGS) entry which is preliminary data.</text>
</comment>